<name>A0A9X2KJV9_9SPHN</name>
<dbReference type="InterPro" id="IPR000182">
    <property type="entry name" value="GNAT_dom"/>
</dbReference>
<proteinExistence type="predicted"/>
<dbReference type="InterPro" id="IPR016181">
    <property type="entry name" value="Acyl_CoA_acyltransferase"/>
</dbReference>
<accession>A0A9X2KJV9</accession>
<gene>
    <name evidence="2" type="ORF">M9978_00925</name>
</gene>
<dbReference type="GO" id="GO:0016747">
    <property type="term" value="F:acyltransferase activity, transferring groups other than amino-acyl groups"/>
    <property type="evidence" value="ECO:0007669"/>
    <property type="project" value="InterPro"/>
</dbReference>
<keyword evidence="3" id="KW-1185">Reference proteome</keyword>
<dbReference type="Gene3D" id="3.40.630.30">
    <property type="match status" value="1"/>
</dbReference>
<dbReference type="EMBL" id="JAMLDX010000001">
    <property type="protein sequence ID" value="MCP3728982.1"/>
    <property type="molecule type" value="Genomic_DNA"/>
</dbReference>
<reference evidence="2" key="1">
    <citation type="submission" date="2022-05" db="EMBL/GenBank/DDBJ databases">
        <title>Sphingomonas sp. strain MG17 Genome sequencing and assembly.</title>
        <authorList>
            <person name="Kim I."/>
        </authorList>
    </citation>
    <scope>NUCLEOTIDE SEQUENCE</scope>
    <source>
        <strain evidence="2">MG17</strain>
    </source>
</reference>
<dbReference type="PANTHER" id="PTHR43610">
    <property type="entry name" value="BLL6696 PROTEIN"/>
    <property type="match status" value="1"/>
</dbReference>
<organism evidence="2 3">
    <name type="scientific">Sphingomonas tagetis</name>
    <dbReference type="NCBI Taxonomy" id="2949092"/>
    <lineage>
        <taxon>Bacteria</taxon>
        <taxon>Pseudomonadati</taxon>
        <taxon>Pseudomonadota</taxon>
        <taxon>Alphaproteobacteria</taxon>
        <taxon>Sphingomonadales</taxon>
        <taxon>Sphingomonadaceae</taxon>
        <taxon>Sphingomonas</taxon>
    </lineage>
</organism>
<dbReference type="Pfam" id="PF13302">
    <property type="entry name" value="Acetyltransf_3"/>
    <property type="match status" value="1"/>
</dbReference>
<dbReference type="SUPFAM" id="SSF55729">
    <property type="entry name" value="Acyl-CoA N-acyltransferases (Nat)"/>
    <property type="match status" value="1"/>
</dbReference>
<evidence type="ECO:0000259" key="1">
    <source>
        <dbReference type="PROSITE" id="PS51186"/>
    </source>
</evidence>
<sequence>MSAWTDPPTLEGGHVTLRPLEPEDRDALLSASADGRLWELFYTVAPGPDTIDYWLQNAFRERSEGRGMAFAVLDAGGSVVGTTRYLRMNRANRRVEIGGTFYAARAQRTGLNTEAKLLLLGYAFEVLDCVCVQFRTDWFNKPSQRAIERLGAKLDGVLRGQRIMPDGRVRDTMTYSVLEQEWPGVKLNLETMLARGSRKT</sequence>
<evidence type="ECO:0000313" key="3">
    <source>
        <dbReference type="Proteomes" id="UP001139451"/>
    </source>
</evidence>
<dbReference type="Proteomes" id="UP001139451">
    <property type="component" value="Unassembled WGS sequence"/>
</dbReference>
<protein>
    <submittedName>
        <fullName evidence="2">GNAT family N-acetyltransferase</fullName>
    </submittedName>
</protein>
<comment type="caution">
    <text evidence="2">The sequence shown here is derived from an EMBL/GenBank/DDBJ whole genome shotgun (WGS) entry which is preliminary data.</text>
</comment>
<evidence type="ECO:0000313" key="2">
    <source>
        <dbReference type="EMBL" id="MCP3728982.1"/>
    </source>
</evidence>
<dbReference type="RefSeq" id="WP_254290913.1">
    <property type="nucleotide sequence ID" value="NZ_JAMLDX010000001.1"/>
</dbReference>
<dbReference type="AlphaFoldDB" id="A0A9X2KJV9"/>
<dbReference type="PANTHER" id="PTHR43610:SF1">
    <property type="entry name" value="N-ACETYLTRANSFERASE DOMAIN-CONTAINING PROTEIN"/>
    <property type="match status" value="1"/>
</dbReference>
<feature type="domain" description="N-acetyltransferase" evidence="1">
    <location>
        <begin position="15"/>
        <end position="176"/>
    </location>
</feature>
<dbReference type="PROSITE" id="PS51186">
    <property type="entry name" value="GNAT"/>
    <property type="match status" value="1"/>
</dbReference>